<dbReference type="SUPFAM" id="SSF55920">
    <property type="entry name" value="Creatinase/aminopeptidase"/>
    <property type="match status" value="1"/>
</dbReference>
<feature type="binding site" evidence="8">
    <location>
        <position position="218"/>
    </location>
    <ligand>
        <name>Zn(2+)</name>
        <dbReference type="ChEBI" id="CHEBI:29105"/>
        <label>3</label>
    </ligand>
</feature>
<feature type="binding site" evidence="8">
    <location>
        <position position="356"/>
    </location>
    <ligand>
        <name>Zn(2+)</name>
        <dbReference type="ChEBI" id="CHEBI:29105"/>
        <label>4</label>
        <note>catalytic</note>
    </ligand>
</feature>
<comment type="catalytic activity">
    <reaction evidence="8 10">
        <text>Release of N-terminal amino acids, preferentially methionine, from peptides and arylamides.</text>
        <dbReference type="EC" id="3.4.11.18"/>
    </reaction>
</comment>
<dbReference type="InterPro" id="IPR036005">
    <property type="entry name" value="Creatinase/aminopeptidase-like"/>
</dbReference>
<reference evidence="12" key="1">
    <citation type="submission" date="2020-06" db="EMBL/GenBank/DDBJ databases">
        <authorList>
            <person name="Li T."/>
            <person name="Hu X."/>
            <person name="Zhang T."/>
            <person name="Song X."/>
            <person name="Zhang H."/>
            <person name="Dai N."/>
            <person name="Sheng W."/>
            <person name="Hou X."/>
            <person name="Wei L."/>
        </authorList>
    </citation>
    <scope>NUCLEOTIDE SEQUENCE</scope>
    <source>
        <strain evidence="12">K16</strain>
        <tissue evidence="12">Leaf</tissue>
    </source>
</reference>
<dbReference type="CDD" id="cd01086">
    <property type="entry name" value="MetAP1"/>
    <property type="match status" value="1"/>
</dbReference>
<dbReference type="Gene3D" id="3.90.230.10">
    <property type="entry name" value="Creatinase/methionine aminopeptidase superfamily"/>
    <property type="match status" value="1"/>
</dbReference>
<keyword evidence="5 9" id="KW-0863">Zinc-finger</keyword>
<feature type="binding site" evidence="8">
    <location>
        <position position="356"/>
    </location>
    <ligand>
        <name>Zn(2+)</name>
        <dbReference type="ChEBI" id="CHEBI:29105"/>
        <label>3</label>
    </ligand>
</feature>
<gene>
    <name evidence="12" type="ORF">Sango_0199800</name>
</gene>
<comment type="subcellular location">
    <subcellularLocation>
        <location evidence="8">Cytoplasm</location>
    </subcellularLocation>
</comment>
<feature type="binding site" evidence="8">
    <location>
        <position position="325"/>
    </location>
    <ligand>
        <name>Zn(2+)</name>
        <dbReference type="ChEBI" id="CHEBI:29105"/>
        <label>4</label>
        <note>catalytic</note>
    </ligand>
</feature>
<dbReference type="Gene3D" id="6.10.140.2220">
    <property type="match status" value="1"/>
</dbReference>
<proteinExistence type="inferred from homology"/>
<evidence type="ECO:0000256" key="8">
    <source>
        <dbReference type="HAMAP-Rule" id="MF_03174"/>
    </source>
</evidence>
<evidence type="ECO:0000313" key="13">
    <source>
        <dbReference type="Proteomes" id="UP001289374"/>
    </source>
</evidence>
<organism evidence="12 13">
    <name type="scientific">Sesamum angolense</name>
    <dbReference type="NCBI Taxonomy" id="2727404"/>
    <lineage>
        <taxon>Eukaryota</taxon>
        <taxon>Viridiplantae</taxon>
        <taxon>Streptophyta</taxon>
        <taxon>Embryophyta</taxon>
        <taxon>Tracheophyta</taxon>
        <taxon>Spermatophyta</taxon>
        <taxon>Magnoliopsida</taxon>
        <taxon>eudicotyledons</taxon>
        <taxon>Gunneridae</taxon>
        <taxon>Pentapetalae</taxon>
        <taxon>asterids</taxon>
        <taxon>lamiids</taxon>
        <taxon>Lamiales</taxon>
        <taxon>Pedaliaceae</taxon>
        <taxon>Sesamum</taxon>
    </lineage>
</organism>
<dbReference type="AlphaFoldDB" id="A0AAE1XH41"/>
<keyword evidence="4 8" id="KW-0479">Metal-binding</keyword>
<dbReference type="PANTHER" id="PTHR43330:SF7">
    <property type="entry name" value="METHIONINE AMINOPEPTIDASE 1"/>
    <property type="match status" value="1"/>
</dbReference>
<comment type="function">
    <text evidence="8 10">Cotranslationally removes the N-terminal methionine from nascent proteins. The N-terminal methionine is often cleaved when the second residue in the primary sequence is small and uncharged (Met-Ala-, Cys, Gly, Pro, Ser, Thr, or Val).</text>
</comment>
<protein>
    <recommendedName>
        <fullName evidence="10">Methionine aminopeptidase</fullName>
        <ecNumber evidence="10">3.4.11.18</ecNumber>
    </recommendedName>
</protein>
<dbReference type="PANTHER" id="PTHR43330">
    <property type="entry name" value="METHIONINE AMINOPEPTIDASE"/>
    <property type="match status" value="1"/>
</dbReference>
<dbReference type="EMBL" id="JACGWL010000001">
    <property type="protein sequence ID" value="KAK4411268.1"/>
    <property type="molecule type" value="Genomic_DNA"/>
</dbReference>
<dbReference type="InterPro" id="IPR002467">
    <property type="entry name" value="Pept_M24A_MAP1"/>
</dbReference>
<sequence>MAGGSDAVETATLSCAKCGKPAHLQCPKCVELKLPREGAAFCSQDCFKASWSSHKSVHLKAKLSSPAPENPSEQNSASPNDGWLYCLRKGQARTPKLPHFDWTGQLRPYPISKRRPVPAHIDQPDWATDGIPKIEPNSDLQHVVEIKTPDQIERMRETCRIAREVLDAAARVIRPGITTDEIDAVFMKQQLRLVCNEVICHGIPDARKLEDGDIVNVDVTVYYKGVHGDLNETFFVGKVDEASQRLVQCTYECLEKAIAMVKPGVRFREIGEVINRHASMSGFSVVKSYCGHGIGELFHCAPNIPHYARNKAVGVMKAGQTFTIEPMINSGVWRDRMWPDGWTAVTADGKRSAQFEHTLLEGRDAFSSFYGLTVIQNFHARTLSLERGGEENKRWLSSSRAATPTLLLRPRMELSMAIAARANA</sequence>
<dbReference type="GO" id="GO:0004239">
    <property type="term" value="F:initiator methionyl aminopeptidase activity"/>
    <property type="evidence" value="ECO:0007669"/>
    <property type="project" value="UniProtKB-UniRule"/>
</dbReference>
<feature type="binding site" evidence="8">
    <location>
        <position position="299"/>
    </location>
    <ligand>
        <name>a protein</name>
        <dbReference type="ChEBI" id="CHEBI:16541"/>
    </ligand>
    <ligandPart>
        <name>N-terminal L-methionine residue</name>
        <dbReference type="ChEBI" id="CHEBI:64731"/>
    </ligandPart>
</feature>
<evidence type="ECO:0000256" key="3">
    <source>
        <dbReference type="ARBA" id="ARBA00022670"/>
    </source>
</evidence>
<keyword evidence="7" id="KW-0862">Zinc</keyword>
<dbReference type="PROSITE" id="PS00680">
    <property type="entry name" value="MAP_1"/>
    <property type="match status" value="1"/>
</dbReference>
<keyword evidence="13" id="KW-1185">Reference proteome</keyword>
<dbReference type="InterPro" id="IPR000994">
    <property type="entry name" value="Pept_M24"/>
</dbReference>
<dbReference type="Pfam" id="PF15801">
    <property type="entry name" value="zf-C6H2"/>
    <property type="match status" value="1"/>
</dbReference>
<dbReference type="Proteomes" id="UP001289374">
    <property type="component" value="Unassembled WGS sequence"/>
</dbReference>
<comment type="similarity">
    <text evidence="8 9">Belongs to the peptidase M24A family. Methionine aminopeptidase type 1 subfamily.</text>
</comment>
<accession>A0AAE1XH41</accession>
<keyword evidence="3 8" id="KW-0645">Protease</keyword>
<dbReference type="GO" id="GO:0006508">
    <property type="term" value="P:proteolysis"/>
    <property type="evidence" value="ECO:0007669"/>
    <property type="project" value="UniProtKB-KW"/>
</dbReference>
<feature type="binding site" evidence="8">
    <location>
        <position position="229"/>
    </location>
    <ligand>
        <name>Zn(2+)</name>
        <dbReference type="ChEBI" id="CHEBI:29105"/>
        <label>3</label>
    </ligand>
</feature>
<evidence type="ECO:0000256" key="4">
    <source>
        <dbReference type="ARBA" id="ARBA00022723"/>
    </source>
</evidence>
<dbReference type="PRINTS" id="PR00599">
    <property type="entry name" value="MAPEPTIDASE"/>
</dbReference>
<dbReference type="InterPro" id="IPR031615">
    <property type="entry name" value="Zfn-C6H2"/>
</dbReference>
<dbReference type="Pfam" id="PF00557">
    <property type="entry name" value="Peptidase_M24"/>
    <property type="match status" value="1"/>
</dbReference>
<dbReference type="PROSITE" id="PS52013">
    <property type="entry name" value="ZF_C6H2"/>
    <property type="match status" value="1"/>
</dbReference>
<keyword evidence="6 8" id="KW-0378">Hydrolase</keyword>
<evidence type="ECO:0000256" key="2">
    <source>
        <dbReference type="ARBA" id="ARBA00022490"/>
    </source>
</evidence>
<comment type="cofactor">
    <cofactor evidence="8">
        <name>Zn(2+)</name>
        <dbReference type="ChEBI" id="CHEBI:29105"/>
    </cofactor>
    <cofactor evidence="8">
        <name>Co(2+)</name>
        <dbReference type="ChEBI" id="CHEBI:48828"/>
    </cofactor>
    <cofactor evidence="8">
        <name>Mn(2+)</name>
        <dbReference type="ChEBI" id="CHEBI:29035"/>
    </cofactor>
    <cofactor evidence="8">
        <name>Fe(2+)</name>
        <dbReference type="ChEBI" id="CHEBI:29033"/>
    </cofactor>
    <text evidence="8">Binds 2 divalent metal cations per subunit. Has a high-affinity and a low affinity metal-binding site. The true nature of the physiological cofactor is under debate. The enzyme is active with zinc, cobalt, manganese or divalent iron ions. Has high activity with zinc; zinc cofactor is transferred into the active site region by the ZNG1 zinc chaperone.</text>
</comment>
<keyword evidence="1 8" id="KW-0031">Aminopeptidase</keyword>
<evidence type="ECO:0000313" key="12">
    <source>
        <dbReference type="EMBL" id="KAK4411268.1"/>
    </source>
</evidence>
<evidence type="ECO:0000256" key="7">
    <source>
        <dbReference type="ARBA" id="ARBA00022833"/>
    </source>
</evidence>
<evidence type="ECO:0000256" key="9">
    <source>
        <dbReference type="PROSITE-ProRule" id="PRU01357"/>
    </source>
</evidence>
<name>A0AAE1XH41_9LAMI</name>
<feature type="binding site" evidence="8">
    <location>
        <position position="201"/>
    </location>
    <ligand>
        <name>a protein</name>
        <dbReference type="ChEBI" id="CHEBI:16541"/>
    </ligand>
    <ligandPart>
        <name>N-terminal L-methionine residue</name>
        <dbReference type="ChEBI" id="CHEBI:64731"/>
    </ligandPart>
</feature>
<dbReference type="EC" id="3.4.11.18" evidence="10"/>
<dbReference type="NCBIfam" id="TIGR00500">
    <property type="entry name" value="met_pdase_I"/>
    <property type="match status" value="1"/>
</dbReference>
<dbReference type="InterPro" id="IPR001714">
    <property type="entry name" value="Pept_M24_MAP"/>
</dbReference>
<evidence type="ECO:0000256" key="1">
    <source>
        <dbReference type="ARBA" id="ARBA00022438"/>
    </source>
</evidence>
<comment type="caution">
    <text evidence="12">The sequence shown here is derived from an EMBL/GenBank/DDBJ whole genome shotgun (WGS) entry which is preliminary data.</text>
</comment>
<evidence type="ECO:0000256" key="5">
    <source>
        <dbReference type="ARBA" id="ARBA00022771"/>
    </source>
</evidence>
<dbReference type="GO" id="GO:0008270">
    <property type="term" value="F:zinc ion binding"/>
    <property type="evidence" value="ECO:0007669"/>
    <property type="project" value="UniProtKB-KW"/>
</dbReference>
<feature type="binding site" evidence="8">
    <location>
        <position position="292"/>
    </location>
    <ligand>
        <name>Zn(2+)</name>
        <dbReference type="ChEBI" id="CHEBI:29105"/>
        <label>4</label>
        <note>catalytic</note>
    </ligand>
</feature>
<dbReference type="SUPFAM" id="SSF144232">
    <property type="entry name" value="HIT/MYND zinc finger-like"/>
    <property type="match status" value="1"/>
</dbReference>
<dbReference type="GO" id="GO:0070006">
    <property type="term" value="F:metalloaminopeptidase activity"/>
    <property type="evidence" value="ECO:0007669"/>
    <property type="project" value="UniProtKB-UniRule"/>
</dbReference>
<evidence type="ECO:0000256" key="10">
    <source>
        <dbReference type="RuleBase" id="RU003653"/>
    </source>
</evidence>
<evidence type="ECO:0000259" key="11">
    <source>
        <dbReference type="PROSITE" id="PS52013"/>
    </source>
</evidence>
<feature type="domain" description="C6H2-type" evidence="11">
    <location>
        <begin position="12"/>
        <end position="65"/>
    </location>
</feature>
<keyword evidence="2 8" id="KW-0963">Cytoplasm</keyword>
<dbReference type="GO" id="GO:0005829">
    <property type="term" value="C:cytosol"/>
    <property type="evidence" value="ECO:0007669"/>
    <property type="project" value="TreeGrafter"/>
</dbReference>
<comment type="subunit">
    <text evidence="8">Associates with the 60S ribosomal subunit of the 80S translational complex.</text>
</comment>
<reference evidence="12" key="2">
    <citation type="journal article" date="2024" name="Plant">
        <title>Genomic evolution and insights into agronomic trait innovations of Sesamum species.</title>
        <authorList>
            <person name="Miao H."/>
            <person name="Wang L."/>
            <person name="Qu L."/>
            <person name="Liu H."/>
            <person name="Sun Y."/>
            <person name="Le M."/>
            <person name="Wang Q."/>
            <person name="Wei S."/>
            <person name="Zheng Y."/>
            <person name="Lin W."/>
            <person name="Duan Y."/>
            <person name="Cao H."/>
            <person name="Xiong S."/>
            <person name="Wang X."/>
            <person name="Wei L."/>
            <person name="Li C."/>
            <person name="Ma Q."/>
            <person name="Ju M."/>
            <person name="Zhao R."/>
            <person name="Li G."/>
            <person name="Mu C."/>
            <person name="Tian Q."/>
            <person name="Mei H."/>
            <person name="Zhang T."/>
            <person name="Gao T."/>
            <person name="Zhang H."/>
        </authorList>
    </citation>
    <scope>NUCLEOTIDE SEQUENCE</scope>
    <source>
        <strain evidence="12">K16</strain>
    </source>
</reference>
<evidence type="ECO:0000256" key="6">
    <source>
        <dbReference type="ARBA" id="ARBA00022801"/>
    </source>
</evidence>
<comment type="cofactor">
    <cofactor evidence="10">
        <name>Co(2+)</name>
        <dbReference type="ChEBI" id="CHEBI:48828"/>
    </cofactor>
    <cofactor evidence="10">
        <name>Zn(2+)</name>
        <dbReference type="ChEBI" id="CHEBI:29105"/>
    </cofactor>
    <cofactor evidence="10">
        <name>Mn(2+)</name>
        <dbReference type="ChEBI" id="CHEBI:29035"/>
    </cofactor>
    <cofactor evidence="10">
        <name>Fe(2+)</name>
        <dbReference type="ChEBI" id="CHEBI:29033"/>
    </cofactor>
    <text evidence="10">Binds 2 divalent metal cations per subunit. Has a high-affinity and a low affinity metal-binding site. The true nature of the physiological cofactor is under debate. The enzyme is active with cobalt, zinc, manganese or divalent iron ions.</text>
</comment>
<feature type="binding site" evidence="8">
    <location>
        <position position="229"/>
    </location>
    <ligand>
        <name>Zn(2+)</name>
        <dbReference type="ChEBI" id="CHEBI:29105"/>
        <label>4</label>
        <note>catalytic</note>
    </ligand>
</feature>
<dbReference type="HAMAP" id="MF_01974">
    <property type="entry name" value="MetAP_1"/>
    <property type="match status" value="1"/>
</dbReference>